<dbReference type="Pfam" id="PF06745">
    <property type="entry name" value="ATPase"/>
    <property type="match status" value="1"/>
</dbReference>
<keyword evidence="9" id="KW-0378">Hydrolase</keyword>
<dbReference type="PANTHER" id="PTHR46239">
    <property type="entry name" value="DNA REPAIR PROTEIN RAD51 HOMOLOG 3 RAD51C"/>
    <property type="match status" value="1"/>
</dbReference>
<evidence type="ECO:0000259" key="8">
    <source>
        <dbReference type="PROSITE" id="PS50162"/>
    </source>
</evidence>
<feature type="compositionally biased region" description="Acidic residues" evidence="7">
    <location>
        <begin position="421"/>
        <end position="438"/>
    </location>
</feature>
<dbReference type="InterPro" id="IPR027417">
    <property type="entry name" value="P-loop_NTPase"/>
</dbReference>
<dbReference type="CDD" id="cd01393">
    <property type="entry name" value="RecA-like"/>
    <property type="match status" value="1"/>
</dbReference>
<organism evidence="9 10">
    <name type="scientific">Phyllosticta capitalensis</name>
    <dbReference type="NCBI Taxonomy" id="121624"/>
    <lineage>
        <taxon>Eukaryota</taxon>
        <taxon>Fungi</taxon>
        <taxon>Dikarya</taxon>
        <taxon>Ascomycota</taxon>
        <taxon>Pezizomycotina</taxon>
        <taxon>Dothideomycetes</taxon>
        <taxon>Dothideomycetes incertae sedis</taxon>
        <taxon>Botryosphaeriales</taxon>
        <taxon>Phyllostictaceae</taxon>
        <taxon>Phyllosticta</taxon>
    </lineage>
</organism>
<feature type="region of interest" description="Disordered" evidence="7">
    <location>
        <begin position="51"/>
        <end position="73"/>
    </location>
</feature>
<dbReference type="GO" id="GO:0016787">
    <property type="term" value="F:hydrolase activity"/>
    <property type="evidence" value="ECO:0007669"/>
    <property type="project" value="UniProtKB-KW"/>
</dbReference>
<dbReference type="EMBL" id="JBBWRZ010000002">
    <property type="protein sequence ID" value="KAK8244541.1"/>
    <property type="molecule type" value="Genomic_DNA"/>
</dbReference>
<keyword evidence="4" id="KW-0067">ATP-binding</keyword>
<evidence type="ECO:0000256" key="6">
    <source>
        <dbReference type="ARBA" id="ARBA00023242"/>
    </source>
</evidence>
<sequence length="438" mass="46265">MSTSRPSSQSHRLPTVPASQALQALRSKAPRLLSTGLSQLDALLIARSLGPQQNGPAQTGGLPRGQVTEIYGPPGAGKTAFGLQVSKSALASGGSVVWIGKLDTATAIATAFTAPLTSIVDAATQLPKPRVEEILCAPVAAPKNGLSSSADSERAPPADLADRFHHLFAPTLAHLLALFVRPAPSFPPDDTALVVIDSVSTLFDHAYPRTGSGTGNKNDDAKWAAGRRYAVMNSLVSSLGKTAALKDIPVLLTNQTVTKVRPGAGALLMPAMAGTEWDSGVATRLVLFRDWPPELGKMANLDENRRNQVRFLGVVKMNGTTLGEADSLGAVLSFTIEKSGLLDVDLKSAEVSMQSFTSPARPAKRTYTEVADSEDDLSSDELYGWGDDIAAEGLIDESDLIIGLARESSKNPPQKRHAPDQDVEASDQDEEDGESRKD</sequence>
<accession>A0ABR1Z0S1</accession>
<keyword evidence="3" id="KW-0227">DNA damage</keyword>
<dbReference type="InterPro" id="IPR052093">
    <property type="entry name" value="HR_Repair_Mediator"/>
</dbReference>
<name>A0ABR1Z0S1_9PEZI</name>
<evidence type="ECO:0000256" key="3">
    <source>
        <dbReference type="ARBA" id="ARBA00022763"/>
    </source>
</evidence>
<comment type="caution">
    <text evidence="9">The sequence shown here is derived from an EMBL/GenBank/DDBJ whole genome shotgun (WGS) entry which is preliminary data.</text>
</comment>
<keyword evidence="10" id="KW-1185">Reference proteome</keyword>
<dbReference type="Gene3D" id="3.40.50.300">
    <property type="entry name" value="P-loop containing nucleotide triphosphate hydrolases"/>
    <property type="match status" value="1"/>
</dbReference>
<evidence type="ECO:0000256" key="1">
    <source>
        <dbReference type="ARBA" id="ARBA00004123"/>
    </source>
</evidence>
<keyword evidence="6" id="KW-0539">Nucleus</keyword>
<dbReference type="InterPro" id="IPR020588">
    <property type="entry name" value="RecA_ATP-bd"/>
</dbReference>
<dbReference type="InterPro" id="IPR014774">
    <property type="entry name" value="KaiC-like_dom"/>
</dbReference>
<dbReference type="SUPFAM" id="SSF52540">
    <property type="entry name" value="P-loop containing nucleoside triphosphate hydrolases"/>
    <property type="match status" value="1"/>
</dbReference>
<feature type="region of interest" description="Disordered" evidence="7">
    <location>
        <begin position="405"/>
        <end position="438"/>
    </location>
</feature>
<dbReference type="PANTHER" id="PTHR46239:SF1">
    <property type="entry name" value="DNA REPAIR PROTEIN RAD51 HOMOLOG 3"/>
    <property type="match status" value="1"/>
</dbReference>
<evidence type="ECO:0000256" key="5">
    <source>
        <dbReference type="ARBA" id="ARBA00023204"/>
    </source>
</evidence>
<feature type="domain" description="RecA family profile 1" evidence="8">
    <location>
        <begin position="29"/>
        <end position="256"/>
    </location>
</feature>
<proteinExistence type="predicted"/>
<evidence type="ECO:0000256" key="7">
    <source>
        <dbReference type="SAM" id="MobiDB-lite"/>
    </source>
</evidence>
<reference evidence="9 10" key="1">
    <citation type="submission" date="2024-04" db="EMBL/GenBank/DDBJ databases">
        <title>Phyllosticta paracitricarpa is synonymous to the EU quarantine fungus P. citricarpa based on phylogenomic analyses.</title>
        <authorList>
            <consortium name="Lawrence Berkeley National Laboratory"/>
            <person name="Van Ingen-Buijs V.A."/>
            <person name="Van Westerhoven A.C."/>
            <person name="Haridas S."/>
            <person name="Skiadas P."/>
            <person name="Martin F."/>
            <person name="Groenewald J.Z."/>
            <person name="Crous P.W."/>
            <person name="Seidl M.F."/>
        </authorList>
    </citation>
    <scope>NUCLEOTIDE SEQUENCE [LARGE SCALE GENOMIC DNA]</scope>
    <source>
        <strain evidence="9 10">CBS 123374</strain>
    </source>
</reference>
<comment type="subcellular location">
    <subcellularLocation>
        <location evidence="1">Nucleus</location>
    </subcellularLocation>
</comment>
<evidence type="ECO:0000256" key="4">
    <source>
        <dbReference type="ARBA" id="ARBA00022840"/>
    </source>
</evidence>
<dbReference type="Proteomes" id="UP001492380">
    <property type="component" value="Unassembled WGS sequence"/>
</dbReference>
<evidence type="ECO:0000313" key="9">
    <source>
        <dbReference type="EMBL" id="KAK8244541.1"/>
    </source>
</evidence>
<feature type="region of interest" description="Disordered" evidence="7">
    <location>
        <begin position="357"/>
        <end position="379"/>
    </location>
</feature>
<dbReference type="PROSITE" id="PS50162">
    <property type="entry name" value="RECA_2"/>
    <property type="match status" value="1"/>
</dbReference>
<protein>
    <submittedName>
        <fullName evidence="9">P-loop containing nucleoside triphosphate hydrolase protein</fullName>
    </submittedName>
</protein>
<evidence type="ECO:0000256" key="2">
    <source>
        <dbReference type="ARBA" id="ARBA00022741"/>
    </source>
</evidence>
<evidence type="ECO:0000313" key="10">
    <source>
        <dbReference type="Proteomes" id="UP001492380"/>
    </source>
</evidence>
<keyword evidence="5" id="KW-0234">DNA repair</keyword>
<keyword evidence="2" id="KW-0547">Nucleotide-binding</keyword>
<gene>
    <name evidence="9" type="ORF">HDK90DRAFT_508241</name>
</gene>